<dbReference type="AlphaFoldDB" id="A0A9W4X6Z5"/>
<dbReference type="Proteomes" id="UP001153678">
    <property type="component" value="Unassembled WGS sequence"/>
</dbReference>
<protein>
    <submittedName>
        <fullName evidence="1">9859_t:CDS:1</fullName>
    </submittedName>
</protein>
<feature type="non-terminal residue" evidence="1">
    <location>
        <position position="1"/>
    </location>
</feature>
<dbReference type="EMBL" id="CAMKVN010021418">
    <property type="protein sequence ID" value="CAI2199462.1"/>
    <property type="molecule type" value="Genomic_DNA"/>
</dbReference>
<evidence type="ECO:0000313" key="1">
    <source>
        <dbReference type="EMBL" id="CAI2199462.1"/>
    </source>
</evidence>
<gene>
    <name evidence="1" type="ORF">FWILDA_LOCUS19086</name>
</gene>
<dbReference type="OrthoDB" id="2424778at2759"/>
<proteinExistence type="predicted"/>
<name>A0A9W4X6Z5_9GLOM</name>
<keyword evidence="2" id="KW-1185">Reference proteome</keyword>
<sequence>LARTDRPPTVNEPTQRRIVNLITSQKCSSAVEVRNQLQEKENLNFLTPTICHVL</sequence>
<organism evidence="1 2">
    <name type="scientific">Funneliformis geosporum</name>
    <dbReference type="NCBI Taxonomy" id="1117311"/>
    <lineage>
        <taxon>Eukaryota</taxon>
        <taxon>Fungi</taxon>
        <taxon>Fungi incertae sedis</taxon>
        <taxon>Mucoromycota</taxon>
        <taxon>Glomeromycotina</taxon>
        <taxon>Glomeromycetes</taxon>
        <taxon>Glomerales</taxon>
        <taxon>Glomeraceae</taxon>
        <taxon>Funneliformis</taxon>
    </lineage>
</organism>
<evidence type="ECO:0000313" key="2">
    <source>
        <dbReference type="Proteomes" id="UP001153678"/>
    </source>
</evidence>
<comment type="caution">
    <text evidence="1">The sequence shown here is derived from an EMBL/GenBank/DDBJ whole genome shotgun (WGS) entry which is preliminary data.</text>
</comment>
<accession>A0A9W4X6Z5</accession>
<reference evidence="1" key="1">
    <citation type="submission" date="2022-08" db="EMBL/GenBank/DDBJ databases">
        <authorList>
            <person name="Kallberg Y."/>
            <person name="Tangrot J."/>
            <person name="Rosling A."/>
        </authorList>
    </citation>
    <scope>NUCLEOTIDE SEQUENCE</scope>
    <source>
        <strain evidence="1">Wild A</strain>
    </source>
</reference>